<dbReference type="InterPro" id="IPR050266">
    <property type="entry name" value="AB_hydrolase_sf"/>
</dbReference>
<evidence type="ECO:0000259" key="1">
    <source>
        <dbReference type="Pfam" id="PF12697"/>
    </source>
</evidence>
<name>A0ABY2I9P3_9MICO</name>
<comment type="caution">
    <text evidence="2">The sequence shown here is derived from an EMBL/GenBank/DDBJ whole genome shotgun (WGS) entry which is preliminary data.</text>
</comment>
<dbReference type="Pfam" id="PF12697">
    <property type="entry name" value="Abhydrolase_6"/>
    <property type="match status" value="1"/>
</dbReference>
<dbReference type="EMBL" id="SOFG01000018">
    <property type="protein sequence ID" value="TFB85271.1"/>
    <property type="molecule type" value="Genomic_DNA"/>
</dbReference>
<dbReference type="PANTHER" id="PTHR43798">
    <property type="entry name" value="MONOACYLGLYCEROL LIPASE"/>
    <property type="match status" value="1"/>
</dbReference>
<proteinExistence type="predicted"/>
<organism evidence="2 3">
    <name type="scientific">Cryobacterium algoricola</name>
    <dbReference type="NCBI Taxonomy" id="1259183"/>
    <lineage>
        <taxon>Bacteria</taxon>
        <taxon>Bacillati</taxon>
        <taxon>Actinomycetota</taxon>
        <taxon>Actinomycetes</taxon>
        <taxon>Micrococcales</taxon>
        <taxon>Microbacteriaceae</taxon>
        <taxon>Cryobacterium</taxon>
    </lineage>
</organism>
<accession>A0ABY2I9P3</accession>
<evidence type="ECO:0000313" key="3">
    <source>
        <dbReference type="Proteomes" id="UP000297608"/>
    </source>
</evidence>
<gene>
    <name evidence="2" type="ORF">E3O44_13880</name>
</gene>
<dbReference type="InterPro" id="IPR000073">
    <property type="entry name" value="AB_hydrolase_1"/>
</dbReference>
<keyword evidence="3" id="KW-1185">Reference proteome</keyword>
<reference evidence="2 3" key="1">
    <citation type="submission" date="2019-03" db="EMBL/GenBank/DDBJ databases">
        <title>Genomics of glacier-inhabiting Cryobacterium strains.</title>
        <authorList>
            <person name="Liu Q."/>
            <person name="Xin Y.-H."/>
        </authorList>
    </citation>
    <scope>NUCLEOTIDE SEQUENCE [LARGE SCALE GENOMIC DNA]</scope>
    <source>
        <strain evidence="2 3">MDB2-B</strain>
    </source>
</reference>
<keyword evidence="2" id="KW-0378">Hydrolase</keyword>
<sequence length="271" mass="28856">MTLMPDSAPTITTHTIATDTIPAVEVTIRERGHGRIILLLHGGGGPLTVARFADLLAERKPARVLTPTHPGFGGTVQPDTVGSIRALAELYVALLEDLDVHDVTVVGNSIGGWVAAEMAILNNPRISGIVLVDAVGIDVPGHPVADFFALTFPQIAQLSYYHPAAFQIDPSTLTPAQQALMAGNRAALARYVGTESMSDPTLATRLGEITTPALAVWGAADRIVDTEYGRAFARAMPTATFSVIEKSGHLPQLESPDELLAHLWDFATRTR</sequence>
<dbReference type="Gene3D" id="3.40.50.1820">
    <property type="entry name" value="alpha/beta hydrolase"/>
    <property type="match status" value="1"/>
</dbReference>
<dbReference type="GO" id="GO:0016787">
    <property type="term" value="F:hydrolase activity"/>
    <property type="evidence" value="ECO:0007669"/>
    <property type="project" value="UniProtKB-KW"/>
</dbReference>
<dbReference type="SUPFAM" id="SSF53474">
    <property type="entry name" value="alpha/beta-Hydrolases"/>
    <property type="match status" value="1"/>
</dbReference>
<protein>
    <submittedName>
        <fullName evidence="2">Alpha/beta hydrolase</fullName>
    </submittedName>
</protein>
<dbReference type="PANTHER" id="PTHR43798:SF33">
    <property type="entry name" value="HYDROLASE, PUTATIVE (AFU_ORTHOLOGUE AFUA_2G14860)-RELATED"/>
    <property type="match status" value="1"/>
</dbReference>
<dbReference type="InterPro" id="IPR029058">
    <property type="entry name" value="AB_hydrolase_fold"/>
</dbReference>
<dbReference type="Proteomes" id="UP000297608">
    <property type="component" value="Unassembled WGS sequence"/>
</dbReference>
<dbReference type="PRINTS" id="PR00111">
    <property type="entry name" value="ABHYDROLASE"/>
</dbReference>
<evidence type="ECO:0000313" key="2">
    <source>
        <dbReference type="EMBL" id="TFB85271.1"/>
    </source>
</evidence>
<feature type="domain" description="AB hydrolase-1" evidence="1">
    <location>
        <begin position="37"/>
        <end position="260"/>
    </location>
</feature>